<dbReference type="AlphaFoldDB" id="A0A8J7GNR0"/>
<keyword evidence="4 6" id="KW-0472">Membrane</keyword>
<gene>
    <name evidence="8" type="ORF">IW245_006587</name>
</gene>
<dbReference type="PANTHER" id="PTHR38480:SF1">
    <property type="entry name" value="SLR0254 PROTEIN"/>
    <property type="match status" value="1"/>
</dbReference>
<evidence type="ECO:0000313" key="8">
    <source>
        <dbReference type="EMBL" id="MBG6140393.1"/>
    </source>
</evidence>
<dbReference type="Pfam" id="PF06271">
    <property type="entry name" value="RDD"/>
    <property type="match status" value="1"/>
</dbReference>
<evidence type="ECO:0000256" key="6">
    <source>
        <dbReference type="SAM" id="Phobius"/>
    </source>
</evidence>
<dbReference type="InterPro" id="IPR010432">
    <property type="entry name" value="RDD"/>
</dbReference>
<keyword evidence="2 6" id="KW-0812">Transmembrane</keyword>
<evidence type="ECO:0000259" key="7">
    <source>
        <dbReference type="Pfam" id="PF06271"/>
    </source>
</evidence>
<feature type="transmembrane region" description="Helical" evidence="6">
    <location>
        <begin position="57"/>
        <end position="78"/>
    </location>
</feature>
<evidence type="ECO:0000256" key="3">
    <source>
        <dbReference type="ARBA" id="ARBA00022989"/>
    </source>
</evidence>
<dbReference type="EMBL" id="JADOUF010000001">
    <property type="protein sequence ID" value="MBG6140393.1"/>
    <property type="molecule type" value="Genomic_DNA"/>
</dbReference>
<comment type="caution">
    <text evidence="8">The sequence shown here is derived from an EMBL/GenBank/DDBJ whole genome shotgun (WGS) entry which is preliminary data.</text>
</comment>
<organism evidence="8 9">
    <name type="scientific">Longispora fulva</name>
    <dbReference type="NCBI Taxonomy" id="619741"/>
    <lineage>
        <taxon>Bacteria</taxon>
        <taxon>Bacillati</taxon>
        <taxon>Actinomycetota</taxon>
        <taxon>Actinomycetes</taxon>
        <taxon>Micromonosporales</taxon>
        <taxon>Micromonosporaceae</taxon>
        <taxon>Longispora</taxon>
    </lineage>
</organism>
<evidence type="ECO:0000256" key="2">
    <source>
        <dbReference type="ARBA" id="ARBA00022692"/>
    </source>
</evidence>
<dbReference type="PANTHER" id="PTHR38480">
    <property type="entry name" value="SLR0254 PROTEIN"/>
    <property type="match status" value="1"/>
</dbReference>
<dbReference type="Proteomes" id="UP000622552">
    <property type="component" value="Unassembled WGS sequence"/>
</dbReference>
<feature type="domain" description="RDD" evidence="7">
    <location>
        <begin position="21"/>
        <end position="153"/>
    </location>
</feature>
<proteinExistence type="predicted"/>
<keyword evidence="9" id="KW-1185">Reference proteome</keyword>
<name>A0A8J7GNR0_9ACTN</name>
<evidence type="ECO:0000256" key="5">
    <source>
        <dbReference type="SAM" id="MobiDB-lite"/>
    </source>
</evidence>
<dbReference type="GO" id="GO:0016020">
    <property type="term" value="C:membrane"/>
    <property type="evidence" value="ECO:0007669"/>
    <property type="project" value="UniProtKB-SubCell"/>
</dbReference>
<accession>A0A8J7GNR0</accession>
<feature type="region of interest" description="Disordered" evidence="5">
    <location>
        <begin position="273"/>
        <end position="302"/>
    </location>
</feature>
<evidence type="ECO:0000256" key="4">
    <source>
        <dbReference type="ARBA" id="ARBA00023136"/>
    </source>
</evidence>
<evidence type="ECO:0000313" key="9">
    <source>
        <dbReference type="Proteomes" id="UP000622552"/>
    </source>
</evidence>
<protein>
    <submittedName>
        <fullName evidence="8">Putative RDD family membrane protein YckC</fullName>
    </submittedName>
</protein>
<evidence type="ECO:0000256" key="1">
    <source>
        <dbReference type="ARBA" id="ARBA00004141"/>
    </source>
</evidence>
<sequence length="302" mass="31986">MPENAHRLVSGEAVELDVRIARIGSRALALLIDVLVQAAAAGVLALFLLPAATGGDAVLAGAYIIGLVLVLVVLPVAISGATQGRSVGKLALGLRVVRDDGGPITFRHALTRTLVAVAAEWPGLALPPLTWLASLWMMLVHPHGKRIGDLTAGTIVIHDRAPAQWGWIPVPPAVPGLAEWARNLDLSGLPDDLALAVRHYLARNRSLRPEARQRLGYALAAEVMACTTPPAPPNTPGWAYLAAVLAERNRRAAGRLRAARAASAQVWPDLEKHMAVPRQARRPVPPPVPREGQLLRPGAPPA</sequence>
<reference evidence="8" key="1">
    <citation type="submission" date="2020-11" db="EMBL/GenBank/DDBJ databases">
        <title>Sequencing the genomes of 1000 actinobacteria strains.</title>
        <authorList>
            <person name="Klenk H.-P."/>
        </authorList>
    </citation>
    <scope>NUCLEOTIDE SEQUENCE</scope>
    <source>
        <strain evidence="8">DSM 45356</strain>
    </source>
</reference>
<dbReference type="RefSeq" id="WP_197006939.1">
    <property type="nucleotide sequence ID" value="NZ_BONS01000006.1"/>
</dbReference>
<feature type="transmembrane region" description="Helical" evidence="6">
    <location>
        <begin position="28"/>
        <end position="51"/>
    </location>
</feature>
<keyword evidence="3 6" id="KW-1133">Transmembrane helix</keyword>
<comment type="subcellular location">
    <subcellularLocation>
        <location evidence="1">Membrane</location>
        <topology evidence="1">Multi-pass membrane protein</topology>
    </subcellularLocation>
</comment>